<dbReference type="Proteomes" id="UP000278807">
    <property type="component" value="Unassembled WGS sequence"/>
</dbReference>
<evidence type="ECO:0000313" key="4">
    <source>
        <dbReference type="WBParaSite" id="HNAJ_0000388701-mRNA-1"/>
    </source>
</evidence>
<feature type="compositionally biased region" description="Basic and acidic residues" evidence="1">
    <location>
        <begin position="56"/>
        <end position="65"/>
    </location>
</feature>
<reference evidence="2 3" key="2">
    <citation type="submission" date="2018-11" db="EMBL/GenBank/DDBJ databases">
        <authorList>
            <consortium name="Pathogen Informatics"/>
        </authorList>
    </citation>
    <scope>NUCLEOTIDE SEQUENCE [LARGE SCALE GENOMIC DNA]</scope>
</reference>
<reference evidence="4" key="1">
    <citation type="submission" date="2017-02" db="UniProtKB">
        <authorList>
            <consortium name="WormBaseParasite"/>
        </authorList>
    </citation>
    <scope>IDENTIFICATION</scope>
</reference>
<protein>
    <submittedName>
        <fullName evidence="4">Btz domain-containing protein</fullName>
    </submittedName>
</protein>
<feature type="compositionally biased region" description="Low complexity" evidence="1">
    <location>
        <begin position="38"/>
        <end position="55"/>
    </location>
</feature>
<name>A0A0R3T9Z8_RODNA</name>
<dbReference type="WBParaSite" id="HNAJ_0000388701-mRNA-1">
    <property type="protein sequence ID" value="HNAJ_0000388701-mRNA-1"/>
    <property type="gene ID" value="HNAJ_0000388701"/>
</dbReference>
<evidence type="ECO:0000256" key="1">
    <source>
        <dbReference type="SAM" id="MobiDB-lite"/>
    </source>
</evidence>
<keyword evidence="3" id="KW-1185">Reference proteome</keyword>
<evidence type="ECO:0000313" key="3">
    <source>
        <dbReference type="Proteomes" id="UP000278807"/>
    </source>
</evidence>
<gene>
    <name evidence="2" type="ORF">HNAJ_LOCUS3885</name>
</gene>
<dbReference type="EMBL" id="UZAE01002441">
    <property type="protein sequence ID" value="VDN99744.1"/>
    <property type="molecule type" value="Genomic_DNA"/>
</dbReference>
<feature type="region of interest" description="Disordered" evidence="1">
    <location>
        <begin position="28"/>
        <end position="91"/>
    </location>
</feature>
<sequence length="114" mass="13545">MDKYEFGRYQRFGNRRCGWGRSRVAFGSRPAWSEGHQPQKQQRQQQQQQQQQQNQPREEVVHVEEQESGSGGHYIFPPSAKTLPQPPPEWLMERESDKNPLVDDSWKIFKIHLK</sequence>
<proteinExistence type="predicted"/>
<accession>A0A0R3T9Z8</accession>
<dbReference type="AlphaFoldDB" id="A0A0R3T9Z8"/>
<dbReference type="OrthoDB" id="10661705at2759"/>
<organism evidence="4">
    <name type="scientific">Rodentolepis nana</name>
    <name type="common">Dwarf tapeworm</name>
    <name type="synonym">Hymenolepis nana</name>
    <dbReference type="NCBI Taxonomy" id="102285"/>
    <lineage>
        <taxon>Eukaryota</taxon>
        <taxon>Metazoa</taxon>
        <taxon>Spiralia</taxon>
        <taxon>Lophotrochozoa</taxon>
        <taxon>Platyhelminthes</taxon>
        <taxon>Cestoda</taxon>
        <taxon>Eucestoda</taxon>
        <taxon>Cyclophyllidea</taxon>
        <taxon>Hymenolepididae</taxon>
        <taxon>Rodentolepis</taxon>
    </lineage>
</organism>
<evidence type="ECO:0000313" key="2">
    <source>
        <dbReference type="EMBL" id="VDN99744.1"/>
    </source>
</evidence>